<dbReference type="PANTHER" id="PTHR34580">
    <property type="match status" value="1"/>
</dbReference>
<sequence>MAINKNALIRYKTIDKCLQNRMRDWTLQDLIEACSDALYDFEGRDVNVSTRTVQLDIQMLRSDKLGYNAPIEVYERKFYHYSDPNYSITNIPLTENDMNVLSETMDMLRQFQDFSLFNEFKGIFNKLEDKIYTERHKKPAVIHLDKNTDLKGLELLDELYQAILKEVVLDLMYQSFKARVPQTFIFHPHFLKEFNNRWFLVGQRAGSNIVLTLALDRIMGVDYDFTVPYKSSEIRADQYYANTIGVTVLNDAQLQNVIFKVNKQNAPYIETKPFHTSQQLVEKHRDGSVTFQIRVHLNFELERLLLGFGDSLEVLAPRQLRRRMRNKFREGLKCYERN</sequence>
<gene>
    <name evidence="3" type="ORF">EAX61_08835</name>
</gene>
<dbReference type="PANTHER" id="PTHR34580:SF9">
    <property type="entry name" value="SLL5097 PROTEIN"/>
    <property type="match status" value="1"/>
</dbReference>
<evidence type="ECO:0000313" key="3">
    <source>
        <dbReference type="EMBL" id="RMB59155.1"/>
    </source>
</evidence>
<proteinExistence type="predicted"/>
<dbReference type="RefSeq" id="WP_121917323.1">
    <property type="nucleotide sequence ID" value="NZ_REFV01000007.1"/>
</dbReference>
<evidence type="ECO:0000259" key="2">
    <source>
        <dbReference type="Pfam" id="PF25583"/>
    </source>
</evidence>
<dbReference type="PROSITE" id="PS52050">
    <property type="entry name" value="WYL"/>
    <property type="match status" value="1"/>
</dbReference>
<feature type="domain" description="WCX" evidence="2">
    <location>
        <begin position="257"/>
        <end position="330"/>
    </location>
</feature>
<protein>
    <submittedName>
        <fullName evidence="3">WYL domain-containing protein</fullName>
    </submittedName>
</protein>
<evidence type="ECO:0000313" key="4">
    <source>
        <dbReference type="Proteomes" id="UP000281985"/>
    </source>
</evidence>
<dbReference type="OrthoDB" id="43316at2"/>
<accession>A0A3M0G311</accession>
<name>A0A3M0G311_9FLAO</name>
<dbReference type="Proteomes" id="UP000281985">
    <property type="component" value="Unassembled WGS sequence"/>
</dbReference>
<dbReference type="InterPro" id="IPR026881">
    <property type="entry name" value="WYL_dom"/>
</dbReference>
<dbReference type="InterPro" id="IPR051534">
    <property type="entry name" value="CBASS_pafABC_assoc_protein"/>
</dbReference>
<organism evidence="3 4">
    <name type="scientific">Dokdonia sinensis</name>
    <dbReference type="NCBI Taxonomy" id="2479847"/>
    <lineage>
        <taxon>Bacteria</taxon>
        <taxon>Pseudomonadati</taxon>
        <taxon>Bacteroidota</taxon>
        <taxon>Flavobacteriia</taxon>
        <taxon>Flavobacteriales</taxon>
        <taxon>Flavobacteriaceae</taxon>
        <taxon>Dokdonia</taxon>
    </lineage>
</organism>
<dbReference type="EMBL" id="REFV01000007">
    <property type="protein sequence ID" value="RMB59155.1"/>
    <property type="molecule type" value="Genomic_DNA"/>
</dbReference>
<evidence type="ECO:0000259" key="1">
    <source>
        <dbReference type="Pfam" id="PF13280"/>
    </source>
</evidence>
<dbReference type="Pfam" id="PF13280">
    <property type="entry name" value="WYL"/>
    <property type="match status" value="1"/>
</dbReference>
<dbReference type="Pfam" id="PF25583">
    <property type="entry name" value="WCX"/>
    <property type="match status" value="1"/>
</dbReference>
<dbReference type="AlphaFoldDB" id="A0A3M0G311"/>
<dbReference type="InterPro" id="IPR057727">
    <property type="entry name" value="WCX_dom"/>
</dbReference>
<feature type="domain" description="WYL" evidence="1">
    <location>
        <begin position="154"/>
        <end position="220"/>
    </location>
</feature>
<reference evidence="3 4" key="1">
    <citation type="submission" date="2018-10" db="EMBL/GenBank/DDBJ databases">
        <title>Dokdonia luteus sp. nov., isolated from sea water.</title>
        <authorList>
            <person name="Zhou L.Y."/>
            <person name="Du Z.J."/>
        </authorList>
    </citation>
    <scope>NUCLEOTIDE SEQUENCE [LARGE SCALE GENOMIC DNA]</scope>
    <source>
        <strain evidence="3 4">SH27</strain>
    </source>
</reference>
<comment type="caution">
    <text evidence="3">The sequence shown here is derived from an EMBL/GenBank/DDBJ whole genome shotgun (WGS) entry which is preliminary data.</text>
</comment>
<keyword evidence="4" id="KW-1185">Reference proteome</keyword>